<keyword evidence="3" id="KW-1185">Reference proteome</keyword>
<protein>
    <submittedName>
        <fullName evidence="2">Uncharacterized protein</fullName>
    </submittedName>
</protein>
<gene>
    <name evidence="2" type="ORF">GYMLUDRAFT_72108</name>
</gene>
<sequence length="212" mass="22589">MDSFSLIKKTTNQHEVYHHRWNKGEVPVTHMTRLSKQNRLYSVEGTIRHKDLAKTPEGLVNEIKNLRPVSVDDFITKFLQCSGYERQAFIAALPGNIRPWMSGTSGSSQPEASASTGHASSQPQPGAAAAHPQADTRPGVSVSSILNPQSGGGGQGGQRPQADSRPGVSVSSILNPQSGGSGQGQRSQSSSNRKPGESVSSILNRHVSSELI</sequence>
<name>A0A0D0BHI7_9AGAR</name>
<evidence type="ECO:0000313" key="2">
    <source>
        <dbReference type="EMBL" id="KIK63435.1"/>
    </source>
</evidence>
<dbReference type="Proteomes" id="UP000053593">
    <property type="component" value="Unassembled WGS sequence"/>
</dbReference>
<dbReference type="HOGENOM" id="CLU_1299846_0_0_1"/>
<reference evidence="2 3" key="1">
    <citation type="submission" date="2014-04" db="EMBL/GenBank/DDBJ databases">
        <title>Evolutionary Origins and Diversification of the Mycorrhizal Mutualists.</title>
        <authorList>
            <consortium name="DOE Joint Genome Institute"/>
            <consortium name="Mycorrhizal Genomics Consortium"/>
            <person name="Kohler A."/>
            <person name="Kuo A."/>
            <person name="Nagy L.G."/>
            <person name="Floudas D."/>
            <person name="Copeland A."/>
            <person name="Barry K.W."/>
            <person name="Cichocki N."/>
            <person name="Veneault-Fourrey C."/>
            <person name="LaButti K."/>
            <person name="Lindquist E.A."/>
            <person name="Lipzen A."/>
            <person name="Lundell T."/>
            <person name="Morin E."/>
            <person name="Murat C."/>
            <person name="Riley R."/>
            <person name="Ohm R."/>
            <person name="Sun H."/>
            <person name="Tunlid A."/>
            <person name="Henrissat B."/>
            <person name="Grigoriev I.V."/>
            <person name="Hibbett D.S."/>
            <person name="Martin F."/>
        </authorList>
    </citation>
    <scope>NUCLEOTIDE SEQUENCE [LARGE SCALE GENOMIC DNA]</scope>
    <source>
        <strain evidence="2 3">FD-317 M1</strain>
    </source>
</reference>
<feature type="region of interest" description="Disordered" evidence="1">
    <location>
        <begin position="101"/>
        <end position="212"/>
    </location>
</feature>
<dbReference type="EMBL" id="KN834764">
    <property type="protein sequence ID" value="KIK63435.1"/>
    <property type="molecule type" value="Genomic_DNA"/>
</dbReference>
<proteinExistence type="predicted"/>
<dbReference type="AlphaFoldDB" id="A0A0D0BHI7"/>
<organism evidence="2 3">
    <name type="scientific">Collybiopsis luxurians FD-317 M1</name>
    <dbReference type="NCBI Taxonomy" id="944289"/>
    <lineage>
        <taxon>Eukaryota</taxon>
        <taxon>Fungi</taxon>
        <taxon>Dikarya</taxon>
        <taxon>Basidiomycota</taxon>
        <taxon>Agaricomycotina</taxon>
        <taxon>Agaricomycetes</taxon>
        <taxon>Agaricomycetidae</taxon>
        <taxon>Agaricales</taxon>
        <taxon>Marasmiineae</taxon>
        <taxon>Omphalotaceae</taxon>
        <taxon>Collybiopsis</taxon>
        <taxon>Collybiopsis luxurians</taxon>
    </lineage>
</organism>
<feature type="compositionally biased region" description="Low complexity" evidence="1">
    <location>
        <begin position="118"/>
        <end position="133"/>
    </location>
</feature>
<evidence type="ECO:0000313" key="3">
    <source>
        <dbReference type="Proteomes" id="UP000053593"/>
    </source>
</evidence>
<accession>A0A0D0BHI7</accession>
<evidence type="ECO:0000256" key="1">
    <source>
        <dbReference type="SAM" id="MobiDB-lite"/>
    </source>
</evidence>
<feature type="compositionally biased region" description="Polar residues" evidence="1">
    <location>
        <begin position="102"/>
        <end position="117"/>
    </location>
</feature>